<gene>
    <name evidence="1" type="ORF">METZ01_LOCUS187683</name>
</gene>
<proteinExistence type="predicted"/>
<name>A0A382D9L4_9ZZZZ</name>
<evidence type="ECO:0000313" key="1">
    <source>
        <dbReference type="EMBL" id="SVB34829.1"/>
    </source>
</evidence>
<protein>
    <submittedName>
        <fullName evidence="1">Uncharacterized protein</fullName>
    </submittedName>
</protein>
<reference evidence="1" key="1">
    <citation type="submission" date="2018-05" db="EMBL/GenBank/DDBJ databases">
        <authorList>
            <person name="Lanie J.A."/>
            <person name="Ng W.-L."/>
            <person name="Kazmierczak K.M."/>
            <person name="Andrzejewski T.M."/>
            <person name="Davidsen T.M."/>
            <person name="Wayne K.J."/>
            <person name="Tettelin H."/>
            <person name="Glass J.I."/>
            <person name="Rusch D."/>
            <person name="Podicherti R."/>
            <person name="Tsui H.-C.T."/>
            <person name="Winkler M.E."/>
        </authorList>
    </citation>
    <scope>NUCLEOTIDE SEQUENCE</scope>
</reference>
<accession>A0A382D9L4</accession>
<dbReference type="EMBL" id="UINC01038187">
    <property type="protein sequence ID" value="SVB34829.1"/>
    <property type="molecule type" value="Genomic_DNA"/>
</dbReference>
<sequence>METVKLNQYITKLLGYDKSLSAFFRNSVN</sequence>
<dbReference type="AlphaFoldDB" id="A0A382D9L4"/>
<organism evidence="1">
    <name type="scientific">marine metagenome</name>
    <dbReference type="NCBI Taxonomy" id="408172"/>
    <lineage>
        <taxon>unclassified sequences</taxon>
        <taxon>metagenomes</taxon>
        <taxon>ecological metagenomes</taxon>
    </lineage>
</organism>